<sequence>MTTTPTVAATVPLGAPPGWAVLERRLFDVLDTAWRTFAARYCAPDGRLIFRGNGESRDGADDFYEAFFNWPTLYQLGGADDLLEASKRHWTGVTRQLTEAGYLVDEFERGYDWFHQGESLLLFYGICAADPQDEAFRDRARRFADLYLPGSPAGNYDPATRTIRAPHNGAGGPRYGISDEWQSYHADLKSMRPFGLPLPDVEGVHEWADLADPAKARAMGAAMQERIGRGDTAVNLAATGLAANAWLYGHEDRYRDWVLEYVDAWRDRAAANDGVLPDNVGPHGVVGELHDGRWFGGNYGWAWPHGVYSVGAAAVIAAVHTVLLTGSAERLDLGRGPLDTVEAHGIRGTVAGSDASIRDRWEAELDVDTETLLVPNRHSDDGWFDHQPPQLGLSAWLWQAAGQPADRERLDRLHKASGYDWAEVRGFRNKEEAGHEAPWLEFLRGANPGYPEAMLRTALGQVARRLALIEADTADPASVHVHHWQRHNPVLTEALLQLVTGTPQVLYNGGLLPTRLAYFDAGRRRPGLPPDVAALVDVATDDHVRVELVHVGPAGERRVLVQAGGFGEHRIDRVTYTAAAPGYPGDPRAYTAPEVPTSQETADVGGPRLEVVLPPGHGVRLDLFLTPRAYPAAHHSFDQ</sequence>
<dbReference type="EMBL" id="CP142149">
    <property type="protein sequence ID" value="WSE31957.1"/>
    <property type="molecule type" value="Genomic_DNA"/>
</dbReference>
<keyword evidence="2" id="KW-1185">Reference proteome</keyword>
<evidence type="ECO:0000313" key="2">
    <source>
        <dbReference type="Proteomes" id="UP001330812"/>
    </source>
</evidence>
<protein>
    <submittedName>
        <fullName evidence="1">Uncharacterized protein</fullName>
    </submittedName>
</protein>
<proteinExistence type="predicted"/>
<organism evidence="1 2">
    <name type="scientific">Amycolatopsis rhabdoformis</name>
    <dbReference type="NCBI Taxonomy" id="1448059"/>
    <lineage>
        <taxon>Bacteria</taxon>
        <taxon>Bacillati</taxon>
        <taxon>Actinomycetota</taxon>
        <taxon>Actinomycetes</taxon>
        <taxon>Pseudonocardiales</taxon>
        <taxon>Pseudonocardiaceae</taxon>
        <taxon>Amycolatopsis</taxon>
    </lineage>
</organism>
<dbReference type="RefSeq" id="WP_326834765.1">
    <property type="nucleotide sequence ID" value="NZ_CP142149.1"/>
</dbReference>
<name>A0ABZ1ICL1_9PSEU</name>
<reference evidence="1 2" key="1">
    <citation type="journal article" date="2015" name="Int. J. Syst. Evol. Microbiol.">
        <title>Amycolatopsis rhabdoformis sp. nov., an actinomycete isolated from a tropical forest soil.</title>
        <authorList>
            <person name="Souza W.R."/>
            <person name="Silva R.E."/>
            <person name="Goodfellow M."/>
            <person name="Busarakam K."/>
            <person name="Figueiro F.S."/>
            <person name="Ferreira D."/>
            <person name="Rodrigues-Filho E."/>
            <person name="Moraes L.A.B."/>
            <person name="Zucchi T.D."/>
        </authorList>
    </citation>
    <scope>NUCLEOTIDE SEQUENCE [LARGE SCALE GENOMIC DNA]</scope>
    <source>
        <strain evidence="1 2">NCIMB 14900</strain>
    </source>
</reference>
<dbReference type="InterPro" id="IPR058347">
    <property type="entry name" value="DUF8034"/>
</dbReference>
<dbReference type="Pfam" id="PF26099">
    <property type="entry name" value="DUF8034"/>
    <property type="match status" value="1"/>
</dbReference>
<gene>
    <name evidence="1" type="ORF">VSH64_07515</name>
</gene>
<dbReference type="Proteomes" id="UP001330812">
    <property type="component" value="Chromosome"/>
</dbReference>
<accession>A0ABZ1ICL1</accession>
<evidence type="ECO:0000313" key="1">
    <source>
        <dbReference type="EMBL" id="WSE31957.1"/>
    </source>
</evidence>